<evidence type="ECO:0000313" key="2">
    <source>
        <dbReference type="Proteomes" id="UP001560573"/>
    </source>
</evidence>
<name>A0ABV3ZI46_9BACT</name>
<dbReference type="EMBL" id="JAULBC010000003">
    <property type="protein sequence ID" value="MEX6688084.1"/>
    <property type="molecule type" value="Genomic_DNA"/>
</dbReference>
<evidence type="ECO:0000313" key="1">
    <source>
        <dbReference type="EMBL" id="MEX6688084.1"/>
    </source>
</evidence>
<protein>
    <submittedName>
        <fullName evidence="1">Uncharacterized protein</fullName>
    </submittedName>
</protein>
<proteinExistence type="predicted"/>
<dbReference type="Proteomes" id="UP001560573">
    <property type="component" value="Unassembled WGS sequence"/>
</dbReference>
<sequence length="138" mass="15307">MTYDIDLIDIALRKTAAGTELLKVFNAHVDEVFFLVGHHRQVIVAWQRNNGPAFVSAFLESGMEPGIKWKREINGVTQTALIRRMAAALQDAGSPPLRKAISDHISLIMQWINECGSLNDVLEKLKSIKALPPETSLS</sequence>
<accession>A0ABV3ZI46</accession>
<organism evidence="1 2">
    <name type="scientific">Danxiaibacter flavus</name>
    <dbReference type="NCBI Taxonomy" id="3049108"/>
    <lineage>
        <taxon>Bacteria</taxon>
        <taxon>Pseudomonadati</taxon>
        <taxon>Bacteroidota</taxon>
        <taxon>Chitinophagia</taxon>
        <taxon>Chitinophagales</taxon>
        <taxon>Chitinophagaceae</taxon>
        <taxon>Danxiaibacter</taxon>
    </lineage>
</organism>
<reference evidence="1 2" key="1">
    <citation type="submission" date="2023-07" db="EMBL/GenBank/DDBJ databases">
        <authorList>
            <person name="Lian W.-H."/>
        </authorList>
    </citation>
    <scope>NUCLEOTIDE SEQUENCE [LARGE SCALE GENOMIC DNA]</scope>
    <source>
        <strain evidence="1 2">SYSU DXS3180</strain>
    </source>
</reference>
<keyword evidence="2" id="KW-1185">Reference proteome</keyword>
<gene>
    <name evidence="1" type="ORF">QTN47_11295</name>
</gene>
<dbReference type="RefSeq" id="WP_369329491.1">
    <property type="nucleotide sequence ID" value="NZ_JAULBC010000003.1"/>
</dbReference>
<comment type="caution">
    <text evidence="1">The sequence shown here is derived from an EMBL/GenBank/DDBJ whole genome shotgun (WGS) entry which is preliminary data.</text>
</comment>